<dbReference type="Gene3D" id="2.40.110.10">
    <property type="entry name" value="Butyryl-CoA Dehydrogenase, subunit A, domain 2"/>
    <property type="match status" value="1"/>
</dbReference>
<dbReference type="EMBL" id="CP004387">
    <property type="protein sequence ID" value="AJD49629.1"/>
    <property type="molecule type" value="Genomic_DNA"/>
</dbReference>
<dbReference type="RefSeq" id="WP_008733301.1">
    <property type="nucleotide sequence ID" value="NZ_CP004387.1"/>
</dbReference>
<dbReference type="InterPro" id="IPR046373">
    <property type="entry name" value="Acyl-CoA_Oxase/DH_mid-dom_sf"/>
</dbReference>
<sequence length="316" mass="33582">MHRDVSWASGLHEALAHLLQASTSARPMPGLDAWRPAWHELTALTGSPLLLALRGGYDADRLGWAFSAGYQAALRALLPSIGPDEIVAFGATESGGNRPRHIATACTALPDGRVQLNGEKSWITLGSGCTRLLIVARQADSDPERPQLAVWQVPVATAGVSLPASTPLPFIPEVPHTRCLLDNVVLPAAARLPGDGYDAYLKPFRTIEDLYVNLALLACTLREARARQWPQALRARLLATVSGLAALTSQPASSPVTHATLDGLLADAAGVYQQAGAQLAGEADAFAEHWRRDAPLFGVAGKARTLRAQRAWALLG</sequence>
<keyword evidence="2" id="KW-1185">Reference proteome</keyword>
<dbReference type="GO" id="GO:0016627">
    <property type="term" value="F:oxidoreductase activity, acting on the CH-CH group of donors"/>
    <property type="evidence" value="ECO:0007669"/>
    <property type="project" value="InterPro"/>
</dbReference>
<gene>
    <name evidence="1" type="ORF">S7S_16085</name>
</gene>
<proteinExistence type="predicted"/>
<evidence type="ECO:0000313" key="1">
    <source>
        <dbReference type="EMBL" id="AJD49629.1"/>
    </source>
</evidence>
<dbReference type="HOGENOM" id="CLU_936470_0_0_6"/>
<dbReference type="AlphaFoldDB" id="A0A0B4XMN2"/>
<reference evidence="1 2" key="1">
    <citation type="journal article" date="2012" name="J. Bacteriol.">
        <title>Genome sequence of an alkane-degrading bacterium, Alcanivorax pacificus type strain W11-5, isolated from deep sea sediment.</title>
        <authorList>
            <person name="Lai Q."/>
            <person name="Shao Z."/>
        </authorList>
    </citation>
    <scope>NUCLEOTIDE SEQUENCE [LARGE SCALE GENOMIC DNA]</scope>
    <source>
        <strain evidence="1 2">W11-5</strain>
    </source>
</reference>
<name>A0A0B4XMN2_9GAMM</name>
<dbReference type="InterPro" id="IPR009100">
    <property type="entry name" value="AcylCoA_DH/oxidase_NM_dom_sf"/>
</dbReference>
<organism evidence="1 2">
    <name type="scientific">Isoalcanivorax pacificus W11-5</name>
    <dbReference type="NCBI Taxonomy" id="391936"/>
    <lineage>
        <taxon>Bacteria</taxon>
        <taxon>Pseudomonadati</taxon>
        <taxon>Pseudomonadota</taxon>
        <taxon>Gammaproteobacteria</taxon>
        <taxon>Oceanospirillales</taxon>
        <taxon>Alcanivoracaceae</taxon>
        <taxon>Isoalcanivorax</taxon>
    </lineage>
</organism>
<dbReference type="STRING" id="391936.S7S_16085"/>
<dbReference type="OrthoDB" id="4568976at2"/>
<dbReference type="Proteomes" id="UP000006764">
    <property type="component" value="Chromosome"/>
</dbReference>
<protein>
    <submittedName>
        <fullName evidence="1">Acyl-CoA dehydrogenase, middle domain-containing protein</fullName>
    </submittedName>
</protein>
<accession>A0A0B4XMN2</accession>
<dbReference type="KEGG" id="apac:S7S_16085"/>
<evidence type="ECO:0000313" key="2">
    <source>
        <dbReference type="Proteomes" id="UP000006764"/>
    </source>
</evidence>
<dbReference type="SUPFAM" id="SSF56645">
    <property type="entry name" value="Acyl-CoA dehydrogenase NM domain-like"/>
    <property type="match status" value="1"/>
</dbReference>